<keyword evidence="1" id="KW-1133">Transmembrane helix</keyword>
<accession>A0ABV7AZE2</accession>
<dbReference type="InterPro" id="IPR018247">
    <property type="entry name" value="EF_Hand_1_Ca_BS"/>
</dbReference>
<comment type="caution">
    <text evidence="3">The sequence shown here is derived from an EMBL/GenBank/DDBJ whole genome shotgun (WGS) entry which is preliminary data.</text>
</comment>
<evidence type="ECO:0000259" key="2">
    <source>
        <dbReference type="PROSITE" id="PS50222"/>
    </source>
</evidence>
<dbReference type="InterPro" id="IPR002048">
    <property type="entry name" value="EF_hand_dom"/>
</dbReference>
<keyword evidence="1" id="KW-0472">Membrane</keyword>
<dbReference type="EMBL" id="JBHRSJ010000034">
    <property type="protein sequence ID" value="MFC2973912.1"/>
    <property type="molecule type" value="Genomic_DNA"/>
</dbReference>
<keyword evidence="4" id="KW-1185">Reference proteome</keyword>
<dbReference type="PROSITE" id="PS50222">
    <property type="entry name" value="EF_HAND_2"/>
    <property type="match status" value="1"/>
</dbReference>
<evidence type="ECO:0000313" key="3">
    <source>
        <dbReference type="EMBL" id="MFC2973912.1"/>
    </source>
</evidence>
<dbReference type="PROSITE" id="PS00018">
    <property type="entry name" value="EF_HAND_1"/>
    <property type="match status" value="1"/>
</dbReference>
<keyword evidence="1" id="KW-0812">Transmembrane</keyword>
<proteinExistence type="predicted"/>
<sequence length="297" mass="33248">MNFLFFQLILAIGLCLFGGWLFVSNWSRTRYLLDTPTSKVSSAAQGYVELAGILLDLSSPNLFGPLTGKPCQWWRYRIEEYSSDAKGRRWRVIEKGTSEGWLCLSDGSGECLIDPHGAMVLPARREVWTGNQRHPQGTISGSGSWLGLIGLGKQYRYIEERLHTGEPLYAIGDFRTLGGEQGFDLQAAKGRVVREWKGDFAGLLRRFDGDGNGRLDEAEWRLVHLAAQLEAEDRHRQRASLPLQHRLAQPDAALPFVLSSHGQEVLAKRFFWQALGGAVLCLAGALLMAWVLGVRHW</sequence>
<dbReference type="Proteomes" id="UP001595457">
    <property type="component" value="Unassembled WGS sequence"/>
</dbReference>
<dbReference type="RefSeq" id="WP_377815843.1">
    <property type="nucleotide sequence ID" value="NZ_JBHRSJ010000034.1"/>
</dbReference>
<feature type="transmembrane region" description="Helical" evidence="1">
    <location>
        <begin position="270"/>
        <end position="292"/>
    </location>
</feature>
<protein>
    <recommendedName>
        <fullName evidence="2">EF-hand domain-containing protein</fullName>
    </recommendedName>
</protein>
<gene>
    <name evidence="3" type="ORF">ACFOJE_17055</name>
</gene>
<name>A0ABV7AZE2_9GAMM</name>
<feature type="domain" description="EF-hand" evidence="2">
    <location>
        <begin position="195"/>
        <end position="230"/>
    </location>
</feature>
<evidence type="ECO:0000256" key="1">
    <source>
        <dbReference type="SAM" id="Phobius"/>
    </source>
</evidence>
<reference evidence="4" key="1">
    <citation type="journal article" date="2019" name="Int. J. Syst. Evol. Microbiol.">
        <title>The Global Catalogue of Microorganisms (GCM) 10K type strain sequencing project: providing services to taxonomists for standard genome sequencing and annotation.</title>
        <authorList>
            <consortium name="The Broad Institute Genomics Platform"/>
            <consortium name="The Broad Institute Genome Sequencing Center for Infectious Disease"/>
            <person name="Wu L."/>
            <person name="Ma J."/>
        </authorList>
    </citation>
    <scope>NUCLEOTIDE SEQUENCE [LARGE SCALE GENOMIC DNA]</scope>
    <source>
        <strain evidence="4">KCTC 62195</strain>
    </source>
</reference>
<feature type="transmembrane region" description="Helical" evidence="1">
    <location>
        <begin position="6"/>
        <end position="23"/>
    </location>
</feature>
<evidence type="ECO:0000313" key="4">
    <source>
        <dbReference type="Proteomes" id="UP001595457"/>
    </source>
</evidence>
<organism evidence="3 4">
    <name type="scientific">Azotobacter bryophylli</name>
    <dbReference type="NCBI Taxonomy" id="1986537"/>
    <lineage>
        <taxon>Bacteria</taxon>
        <taxon>Pseudomonadati</taxon>
        <taxon>Pseudomonadota</taxon>
        <taxon>Gammaproteobacteria</taxon>
        <taxon>Pseudomonadales</taxon>
        <taxon>Pseudomonadaceae</taxon>
        <taxon>Azotobacter</taxon>
    </lineage>
</organism>